<feature type="transmembrane region" description="Helical" evidence="11">
    <location>
        <begin position="116"/>
        <end position="137"/>
    </location>
</feature>
<dbReference type="SUPFAM" id="SSF90123">
    <property type="entry name" value="ABC transporter transmembrane region"/>
    <property type="match status" value="2"/>
</dbReference>
<evidence type="ECO:0000256" key="8">
    <source>
        <dbReference type="ARBA" id="ARBA00022989"/>
    </source>
</evidence>
<evidence type="ECO:0000256" key="7">
    <source>
        <dbReference type="ARBA" id="ARBA00022840"/>
    </source>
</evidence>
<comment type="similarity">
    <text evidence="2">Belongs to the ABC transporter superfamily. ABCB family. Multidrug resistance exporter (TC 3.A.1.201) subfamily.</text>
</comment>
<dbReference type="InParanoid" id="F6RZC1"/>
<name>F6RZC1_CIOIN</name>
<feature type="transmembrane region" description="Helical" evidence="11">
    <location>
        <begin position="188"/>
        <end position="207"/>
    </location>
</feature>
<dbReference type="InterPro" id="IPR036640">
    <property type="entry name" value="ABC1_TM_sf"/>
</dbReference>
<evidence type="ECO:0000313" key="15">
    <source>
        <dbReference type="Proteomes" id="UP000008144"/>
    </source>
</evidence>
<dbReference type="GO" id="GO:0140359">
    <property type="term" value="F:ABC-type transporter activity"/>
    <property type="evidence" value="ECO:0007669"/>
    <property type="project" value="InterPro"/>
</dbReference>
<evidence type="ECO:0000256" key="1">
    <source>
        <dbReference type="ARBA" id="ARBA00004141"/>
    </source>
</evidence>
<feature type="transmembrane region" description="Helical" evidence="11">
    <location>
        <begin position="747"/>
        <end position="765"/>
    </location>
</feature>
<dbReference type="CDD" id="cd03249">
    <property type="entry name" value="ABC_MTABC3_MDL1_MDL2"/>
    <property type="match status" value="1"/>
</dbReference>
<dbReference type="AlphaFoldDB" id="F6RZC1"/>
<dbReference type="GO" id="GO:0016887">
    <property type="term" value="F:ATP hydrolysis activity"/>
    <property type="evidence" value="ECO:0007669"/>
    <property type="project" value="InterPro"/>
</dbReference>
<dbReference type="InterPro" id="IPR011527">
    <property type="entry name" value="ABC1_TM_dom"/>
</dbReference>
<accession>F6RZC1</accession>
<evidence type="ECO:0000256" key="3">
    <source>
        <dbReference type="ARBA" id="ARBA00022448"/>
    </source>
</evidence>
<evidence type="ECO:0000313" key="14">
    <source>
        <dbReference type="Ensembl" id="ENSCINP00000015207.3"/>
    </source>
</evidence>
<dbReference type="GO" id="GO:0055085">
    <property type="term" value="P:transmembrane transport"/>
    <property type="evidence" value="ECO:0000318"/>
    <property type="project" value="GO_Central"/>
</dbReference>
<dbReference type="FunFam" id="1.20.1560.10:FF:000018">
    <property type="entry name" value="ATP-binding cassette subfamily B member 11"/>
    <property type="match status" value="1"/>
</dbReference>
<dbReference type="FunFam" id="3.40.50.300:FF:000604">
    <property type="entry name" value="ABC transporter B family member 28"/>
    <property type="match status" value="1"/>
</dbReference>
<feature type="compositionally biased region" description="Basic and acidic residues" evidence="10">
    <location>
        <begin position="619"/>
        <end position="632"/>
    </location>
</feature>
<dbReference type="InterPro" id="IPR003439">
    <property type="entry name" value="ABC_transporter-like_ATP-bd"/>
</dbReference>
<dbReference type="Pfam" id="PF00005">
    <property type="entry name" value="ABC_tran"/>
    <property type="match status" value="2"/>
</dbReference>
<feature type="transmembrane region" description="Helical" evidence="11">
    <location>
        <begin position="326"/>
        <end position="347"/>
    </location>
</feature>
<dbReference type="GeneTree" id="ENSGT00940000167960"/>
<dbReference type="GO" id="GO:0005524">
    <property type="term" value="F:ATP binding"/>
    <property type="evidence" value="ECO:0007669"/>
    <property type="project" value="UniProtKB-KW"/>
</dbReference>
<dbReference type="PROSITE" id="PS50929">
    <property type="entry name" value="ABC_TM1F"/>
    <property type="match status" value="2"/>
</dbReference>
<keyword evidence="8 11" id="KW-1133">Transmembrane helix</keyword>
<feature type="transmembrane region" description="Helical" evidence="11">
    <location>
        <begin position="47"/>
        <end position="71"/>
    </location>
</feature>
<keyword evidence="3" id="KW-0813">Transport</keyword>
<feature type="transmembrane region" description="Helical" evidence="11">
    <location>
        <begin position="967"/>
        <end position="988"/>
    </location>
</feature>
<dbReference type="GO" id="GO:0005737">
    <property type="term" value="C:cytoplasm"/>
    <property type="evidence" value="ECO:0007669"/>
    <property type="project" value="UniProtKB-ARBA"/>
</dbReference>
<dbReference type="InterPro" id="IPR039421">
    <property type="entry name" value="Type_1_exporter"/>
</dbReference>
<evidence type="ECO:0000256" key="9">
    <source>
        <dbReference type="ARBA" id="ARBA00023136"/>
    </source>
</evidence>
<dbReference type="Gene3D" id="1.20.1560.10">
    <property type="entry name" value="ABC transporter type 1, transmembrane domain"/>
    <property type="match status" value="1"/>
</dbReference>
<keyword evidence="15" id="KW-1185">Reference proteome</keyword>
<dbReference type="InterPro" id="IPR027417">
    <property type="entry name" value="P-loop_NTPase"/>
</dbReference>
<dbReference type="PANTHER" id="PTHR43394:SF27">
    <property type="entry name" value="ATP-DEPENDENT TRANSLOCASE ABCB1-LIKE"/>
    <property type="match status" value="1"/>
</dbReference>
<dbReference type="GO" id="GO:0042626">
    <property type="term" value="F:ATPase-coupled transmembrane transporter activity"/>
    <property type="evidence" value="ECO:0000318"/>
    <property type="project" value="GO_Central"/>
</dbReference>
<proteinExistence type="inferred from homology"/>
<evidence type="ECO:0000256" key="10">
    <source>
        <dbReference type="SAM" id="MobiDB-lite"/>
    </source>
</evidence>
<dbReference type="PROSITE" id="PS50893">
    <property type="entry name" value="ABC_TRANSPORTER_2"/>
    <property type="match status" value="2"/>
</dbReference>
<feature type="transmembrane region" description="Helical" evidence="11">
    <location>
        <begin position="704"/>
        <end position="727"/>
    </location>
</feature>
<feature type="compositionally biased region" description="Basic residues" evidence="10">
    <location>
        <begin position="633"/>
        <end position="656"/>
    </location>
</feature>
<dbReference type="SUPFAM" id="SSF52540">
    <property type="entry name" value="P-loop containing nucleoside triphosphate hydrolases"/>
    <property type="match status" value="2"/>
</dbReference>
<organism evidence="14 15">
    <name type="scientific">Ciona intestinalis</name>
    <name type="common">Transparent sea squirt</name>
    <name type="synonym">Ascidia intestinalis</name>
    <dbReference type="NCBI Taxonomy" id="7719"/>
    <lineage>
        <taxon>Eukaryota</taxon>
        <taxon>Metazoa</taxon>
        <taxon>Chordata</taxon>
        <taxon>Tunicata</taxon>
        <taxon>Ascidiacea</taxon>
        <taxon>Phlebobranchia</taxon>
        <taxon>Cionidae</taxon>
        <taxon>Ciona</taxon>
    </lineage>
</organism>
<keyword evidence="7" id="KW-0067">ATP-binding</keyword>
<gene>
    <name evidence="14" type="primary">LOC100180385</name>
</gene>
<evidence type="ECO:0000256" key="2">
    <source>
        <dbReference type="ARBA" id="ARBA00007577"/>
    </source>
</evidence>
<dbReference type="Gene3D" id="3.40.50.300">
    <property type="entry name" value="P-loop containing nucleotide triphosphate hydrolases"/>
    <property type="match status" value="2"/>
</dbReference>
<reference evidence="14" key="2">
    <citation type="submission" date="2025-08" db="UniProtKB">
        <authorList>
            <consortium name="Ensembl"/>
        </authorList>
    </citation>
    <scope>IDENTIFICATION</scope>
</reference>
<keyword evidence="4 11" id="KW-0812">Transmembrane</keyword>
<dbReference type="Ensembl" id="ENSCINT00000015207.3">
    <property type="protein sequence ID" value="ENSCINP00000015207.3"/>
    <property type="gene ID" value="ENSCING00000007389.3"/>
</dbReference>
<feature type="transmembrane region" description="Helical" evidence="11">
    <location>
        <begin position="213"/>
        <end position="233"/>
    </location>
</feature>
<dbReference type="GO" id="GO:0016324">
    <property type="term" value="C:apical plasma membrane"/>
    <property type="evidence" value="ECO:0000318"/>
    <property type="project" value="GO_Central"/>
</dbReference>
<keyword evidence="6" id="KW-0547">Nucleotide-binding</keyword>
<evidence type="ECO:0000256" key="4">
    <source>
        <dbReference type="ARBA" id="ARBA00022692"/>
    </source>
</evidence>
<feature type="domain" description="ABC transporter" evidence="12">
    <location>
        <begin position="390"/>
        <end position="626"/>
    </location>
</feature>
<evidence type="ECO:0000259" key="13">
    <source>
        <dbReference type="PROSITE" id="PS50929"/>
    </source>
</evidence>
<reference evidence="14" key="3">
    <citation type="submission" date="2025-09" db="UniProtKB">
        <authorList>
            <consortium name="Ensembl"/>
        </authorList>
    </citation>
    <scope>IDENTIFICATION</scope>
</reference>
<feature type="transmembrane region" description="Helical" evidence="11">
    <location>
        <begin position="852"/>
        <end position="871"/>
    </location>
</feature>
<dbReference type="Pfam" id="PF00664">
    <property type="entry name" value="ABC_membrane"/>
    <property type="match status" value="2"/>
</dbReference>
<feature type="transmembrane region" description="Helical" evidence="11">
    <location>
        <begin position="291"/>
        <end position="314"/>
    </location>
</feature>
<feature type="transmembrane region" description="Helical" evidence="11">
    <location>
        <begin position="826"/>
        <end position="846"/>
    </location>
</feature>
<evidence type="ECO:0000256" key="11">
    <source>
        <dbReference type="SAM" id="Phobius"/>
    </source>
</evidence>
<dbReference type="OMA" id="AYYACMA"/>
<dbReference type="PROSITE" id="PS00211">
    <property type="entry name" value="ABC_TRANSPORTER_1"/>
    <property type="match status" value="2"/>
</dbReference>
<evidence type="ECO:0000256" key="5">
    <source>
        <dbReference type="ARBA" id="ARBA00022737"/>
    </source>
</evidence>
<feature type="transmembrane region" description="Helical" evidence="11">
    <location>
        <begin position="928"/>
        <end position="955"/>
    </location>
</feature>
<reference evidence="15" key="1">
    <citation type="journal article" date="2002" name="Science">
        <title>The draft genome of Ciona intestinalis: insights into chordate and vertebrate origins.</title>
        <authorList>
            <person name="Dehal P."/>
            <person name="Satou Y."/>
            <person name="Campbell R.K."/>
            <person name="Chapman J."/>
            <person name="Degnan B."/>
            <person name="De Tomaso A."/>
            <person name="Davidson B."/>
            <person name="Di Gregorio A."/>
            <person name="Gelpke M."/>
            <person name="Goodstein D.M."/>
            <person name="Harafuji N."/>
            <person name="Hastings K.E."/>
            <person name="Ho I."/>
            <person name="Hotta K."/>
            <person name="Huang W."/>
            <person name="Kawashima T."/>
            <person name="Lemaire P."/>
            <person name="Martinez D."/>
            <person name="Meinertzhagen I.A."/>
            <person name="Necula S."/>
            <person name="Nonaka M."/>
            <person name="Putnam N."/>
            <person name="Rash S."/>
            <person name="Saiga H."/>
            <person name="Satake M."/>
            <person name="Terry A."/>
            <person name="Yamada L."/>
            <person name="Wang H.G."/>
            <person name="Awazu S."/>
            <person name="Azumi K."/>
            <person name="Boore J."/>
            <person name="Branno M."/>
            <person name="Chin-Bow S."/>
            <person name="DeSantis R."/>
            <person name="Doyle S."/>
            <person name="Francino P."/>
            <person name="Keys D.N."/>
            <person name="Haga S."/>
            <person name="Hayashi H."/>
            <person name="Hino K."/>
            <person name="Imai K.S."/>
            <person name="Inaba K."/>
            <person name="Kano S."/>
            <person name="Kobayashi K."/>
            <person name="Kobayashi M."/>
            <person name="Lee B.I."/>
            <person name="Makabe K.W."/>
            <person name="Manohar C."/>
            <person name="Matassi G."/>
            <person name="Medina M."/>
            <person name="Mochizuki Y."/>
            <person name="Mount S."/>
            <person name="Morishita T."/>
            <person name="Miura S."/>
            <person name="Nakayama A."/>
            <person name="Nishizaka S."/>
            <person name="Nomoto H."/>
            <person name="Ohta F."/>
            <person name="Oishi K."/>
            <person name="Rigoutsos I."/>
            <person name="Sano M."/>
            <person name="Sasaki A."/>
            <person name="Sasakura Y."/>
            <person name="Shoguchi E."/>
            <person name="Shin-i T."/>
            <person name="Spagnuolo A."/>
            <person name="Stainier D."/>
            <person name="Suzuki M.M."/>
            <person name="Tassy O."/>
            <person name="Takatori N."/>
            <person name="Tokuoka M."/>
            <person name="Yagi K."/>
            <person name="Yoshizaki F."/>
            <person name="Wada S."/>
            <person name="Zhang C."/>
            <person name="Hyatt P.D."/>
            <person name="Larimer F."/>
            <person name="Detter C."/>
            <person name="Doggett N."/>
            <person name="Glavina T."/>
            <person name="Hawkins T."/>
            <person name="Richardson P."/>
            <person name="Lucas S."/>
            <person name="Kohara Y."/>
            <person name="Levine M."/>
            <person name="Satoh N."/>
            <person name="Rokhsar D.S."/>
        </authorList>
    </citation>
    <scope>NUCLEOTIDE SEQUENCE [LARGE SCALE GENOMIC DNA]</scope>
</reference>
<evidence type="ECO:0000259" key="12">
    <source>
        <dbReference type="PROSITE" id="PS50893"/>
    </source>
</evidence>
<dbReference type="FunFam" id="1.20.1560.10:FF:000009">
    <property type="entry name" value="ABC transporter B family member 1"/>
    <property type="match status" value="1"/>
</dbReference>
<dbReference type="Proteomes" id="UP000008144">
    <property type="component" value="Unassembled WGS sequence"/>
</dbReference>
<protein>
    <submittedName>
        <fullName evidence="14">Multidrug resistance protein 1-like</fullName>
    </submittedName>
</protein>
<dbReference type="CDD" id="cd18577">
    <property type="entry name" value="ABC_6TM_Pgp_ABCB1_D1_like"/>
    <property type="match status" value="1"/>
</dbReference>
<feature type="domain" description="ABC transmembrane type-1" evidence="13">
    <location>
        <begin position="51"/>
        <end position="355"/>
    </location>
</feature>
<dbReference type="InterPro" id="IPR017871">
    <property type="entry name" value="ABC_transporter-like_CS"/>
</dbReference>
<evidence type="ECO:0000256" key="6">
    <source>
        <dbReference type="ARBA" id="ARBA00022741"/>
    </source>
</evidence>
<keyword evidence="9 11" id="KW-0472">Membrane</keyword>
<comment type="subcellular location">
    <subcellularLocation>
        <location evidence="1">Membrane</location>
        <topology evidence="1">Multi-pass membrane protein</topology>
    </subcellularLocation>
</comment>
<keyword evidence="5" id="KW-0677">Repeat</keyword>
<dbReference type="SMART" id="SM00382">
    <property type="entry name" value="AAA"/>
    <property type="match status" value="2"/>
</dbReference>
<feature type="region of interest" description="Disordered" evidence="10">
    <location>
        <begin position="619"/>
        <end position="656"/>
    </location>
</feature>
<dbReference type="InterPro" id="IPR003593">
    <property type="entry name" value="AAA+_ATPase"/>
</dbReference>
<dbReference type="FunFam" id="3.40.50.300:FF:000916">
    <property type="entry name" value="ABC transporter B family member 9"/>
    <property type="match status" value="1"/>
</dbReference>
<dbReference type="CDD" id="cd18578">
    <property type="entry name" value="ABC_6TM_Pgp_ABCB1_D2_like"/>
    <property type="match status" value="1"/>
</dbReference>
<feature type="domain" description="ABC transporter" evidence="12">
    <location>
        <begin position="1029"/>
        <end position="1205"/>
    </location>
</feature>
<dbReference type="PANTHER" id="PTHR43394">
    <property type="entry name" value="ATP-DEPENDENT PERMEASE MDL1, MITOCHONDRIAL"/>
    <property type="match status" value="1"/>
</dbReference>
<feature type="domain" description="ABC transmembrane type-1" evidence="13">
    <location>
        <begin position="708"/>
        <end position="984"/>
    </location>
</feature>
<sequence>MALMTKTFGRRENLFMLMNKKLLKSKEDSENVYSYFSLYRYMGCLDYLLVVAGTVFGLACGAAAPLLFFFFGDLVTEFTDFGVYKSCSFNYQNVNTFDYFTVRRFEDDSIATVIKFVYVGVAVFVCAGVFVACWSTLSVRQARNIRLKCFHALLQQDMAFHDKNTAGELNAQLAEDIPKIQDGLGDKVGITLQNIGMLIGCLVVAFLKTWKVTLVNLAIAPFLGIVSSIVFQVNTMFDGKEAKAYAKAGSLAEETLHSIRTVLAYGCQDKIVDRFGKNLDSAKQVGIKKGLVLGLSIGISRCLVYAMYAASFWYGSVLVVDKEIRVGDFVTSLSCVIFFSFAFGGVMKNWEYLSGAKSAGNRIFKIIDRKSKIDVFSNDGIRPQDPRFTVEFKNVSFSYPSRPDTEILKDVTFQVEEGQQIAIIGGSGCGKSTAMRLIQRFYDANEGEVLVAGHDVKTLNVNWLRDMIGVVDQEPVLFNTTIGENIRWGRENVTDDEMAEACKLANAYDFIKVLPEKFNTLVGESGAQLSGGQKQRIAIARAIVRKPSILLLDEATSALDTYNEAVVQSALNNAMKGRTTIMVAHRLSTIKDTDKIITLKGGSVTQVCTYDELDKSEMGAYEKKPKPKDFKKVPKPKPKFTQRKRTKRRTTMRKLTRSLTSLNKTSDLESNASDDEESESGEDVMILPEDAPMMRLIKMNKPEWPYIAVGCVSALFAGAGDPVLALLFGRVLTVFTSSNDQLYWSRLYAILMFVLGVITFVSYTIKSSTFGKSGMELTVRLRTSSFRAMLGQEVAYFDDPVNSTSNLCNRLSSDAAKVQGATGERLGLLFQNFSALGIAIIISFVYSWQMALMLFGLIPFLIVSGFVDMMLQTGATKQNDFEKAVFAGELSSQSINNIRLVASFTKEKEIYRSYEKALEKPMRNSLKFGFITSLSYGYSQSIVQFSVAAIFRLGIYLVAYDDLTFESVFVVLLAVTFGAIAAGQNAIYAPDYAAAKLSAARIIKLLDRVPTINPYSDDGLKPANCSGEIQLELVEFYYPTRPDVEVLKKCSIKVACGQTLALVGKSGCGKSTVIQLIERFYDVAGGKVLLDGVDIKLLNVEWLRGQIGLVSQEPSLFNQTIKENITFGQTTRPVSDDDIKKAAEMAHIEEFIDSLAEKYDTNVGGKQLSAGQKQRIAIARALVREPRVLLLDEATSALDNESEKV</sequence>